<accession>A0A9D7S841</accession>
<name>A0A9D7S841_9BACT</name>
<evidence type="ECO:0000313" key="3">
    <source>
        <dbReference type="Proteomes" id="UP000808349"/>
    </source>
</evidence>
<gene>
    <name evidence="2" type="ORF">IPO85_03935</name>
</gene>
<reference evidence="2 3" key="1">
    <citation type="submission" date="2020-10" db="EMBL/GenBank/DDBJ databases">
        <title>Connecting structure to function with the recovery of over 1000 high-quality activated sludge metagenome-assembled genomes encoding full-length rRNA genes using long-read sequencing.</title>
        <authorList>
            <person name="Singleton C.M."/>
            <person name="Petriglieri F."/>
            <person name="Kristensen J.M."/>
            <person name="Kirkegaard R.H."/>
            <person name="Michaelsen T.Y."/>
            <person name="Andersen M.H."/>
            <person name="Karst S.M."/>
            <person name="Dueholm M.S."/>
            <person name="Nielsen P.H."/>
            <person name="Albertsen M."/>
        </authorList>
    </citation>
    <scope>NUCLEOTIDE SEQUENCE [LARGE SCALE GENOMIC DNA]</scope>
    <source>
        <strain evidence="2">Ribe_18-Q3-R11-54_BAT3C.373</strain>
    </source>
</reference>
<dbReference type="AlphaFoldDB" id="A0A9D7S841"/>
<feature type="compositionally biased region" description="Basic and acidic residues" evidence="1">
    <location>
        <begin position="1"/>
        <end position="19"/>
    </location>
</feature>
<organism evidence="2 3">
    <name type="scientific">Candidatus Defluviibacterium haderslevense</name>
    <dbReference type="NCBI Taxonomy" id="2981993"/>
    <lineage>
        <taxon>Bacteria</taxon>
        <taxon>Pseudomonadati</taxon>
        <taxon>Bacteroidota</taxon>
        <taxon>Saprospiria</taxon>
        <taxon>Saprospirales</taxon>
        <taxon>Saprospiraceae</taxon>
        <taxon>Candidatus Defluviibacterium</taxon>
    </lineage>
</organism>
<feature type="region of interest" description="Disordered" evidence="1">
    <location>
        <begin position="1"/>
        <end position="71"/>
    </location>
</feature>
<proteinExistence type="predicted"/>
<dbReference type="EMBL" id="JADKFW010000004">
    <property type="protein sequence ID" value="MBK9716661.1"/>
    <property type="molecule type" value="Genomic_DNA"/>
</dbReference>
<sequence length="71" mass="7765">MTEENLDKIKDSENVEETPKPVTKIVPKAKGSNLTHPGFNHNKNISKFKGPNFSQKRGGGNKNMASGKKGK</sequence>
<dbReference type="Proteomes" id="UP000808349">
    <property type="component" value="Unassembled WGS sequence"/>
</dbReference>
<comment type="caution">
    <text evidence="2">The sequence shown here is derived from an EMBL/GenBank/DDBJ whole genome shotgun (WGS) entry which is preliminary data.</text>
</comment>
<evidence type="ECO:0000256" key="1">
    <source>
        <dbReference type="SAM" id="MobiDB-lite"/>
    </source>
</evidence>
<protein>
    <submittedName>
        <fullName evidence="2">Uncharacterized protein</fullName>
    </submittedName>
</protein>
<evidence type="ECO:0000313" key="2">
    <source>
        <dbReference type="EMBL" id="MBK9716661.1"/>
    </source>
</evidence>